<comment type="catalytic activity">
    <reaction evidence="1 6">
        <text>[protein]-peptidylproline (omega=180) = [protein]-peptidylproline (omega=0)</text>
        <dbReference type="Rhea" id="RHEA:16237"/>
        <dbReference type="Rhea" id="RHEA-COMP:10747"/>
        <dbReference type="Rhea" id="RHEA-COMP:10748"/>
        <dbReference type="ChEBI" id="CHEBI:83833"/>
        <dbReference type="ChEBI" id="CHEBI:83834"/>
        <dbReference type="EC" id="5.2.1.8"/>
    </reaction>
</comment>
<dbReference type="AlphaFoldDB" id="A0A1U7LKG1"/>
<dbReference type="OMA" id="YLWGAAQ"/>
<dbReference type="Pfam" id="PF03095">
    <property type="entry name" value="PTPA"/>
    <property type="match status" value="1"/>
</dbReference>
<dbReference type="InterPro" id="IPR037218">
    <property type="entry name" value="PTPA_sf"/>
</dbReference>
<dbReference type="PANTHER" id="PTHR10012">
    <property type="entry name" value="SERINE/THREONINE-PROTEIN PHOSPHATASE 2A REGULATORY SUBUNIT B"/>
    <property type="match status" value="1"/>
</dbReference>
<evidence type="ECO:0000256" key="2">
    <source>
        <dbReference type="ARBA" id="ARBA00004496"/>
    </source>
</evidence>
<dbReference type="CDD" id="cd04087">
    <property type="entry name" value="PTPA"/>
    <property type="match status" value="1"/>
</dbReference>
<keyword evidence="4 6" id="KW-0697">Rotamase</keyword>
<evidence type="ECO:0000256" key="3">
    <source>
        <dbReference type="ARBA" id="ARBA00022490"/>
    </source>
</evidence>
<dbReference type="OrthoDB" id="16120at2759"/>
<dbReference type="Gene3D" id="1.20.120.1150">
    <property type="match status" value="1"/>
</dbReference>
<dbReference type="GO" id="GO:0000159">
    <property type="term" value="C:protein phosphatase type 2A complex"/>
    <property type="evidence" value="ECO:0007669"/>
    <property type="project" value="TreeGrafter"/>
</dbReference>
<dbReference type="InterPro" id="IPR004327">
    <property type="entry name" value="Phstyr_phstse_ac"/>
</dbReference>
<dbReference type="STRING" id="1198029.A0A1U7LKG1"/>
<dbReference type="SUPFAM" id="SSF140984">
    <property type="entry name" value="PTPA-like"/>
    <property type="match status" value="1"/>
</dbReference>
<evidence type="ECO:0000256" key="4">
    <source>
        <dbReference type="ARBA" id="ARBA00023110"/>
    </source>
</evidence>
<evidence type="ECO:0000313" key="8">
    <source>
        <dbReference type="Proteomes" id="UP000186594"/>
    </source>
</evidence>
<dbReference type="InterPro" id="IPR043170">
    <property type="entry name" value="PTPA_C_lid"/>
</dbReference>
<dbReference type="GO" id="GO:0003755">
    <property type="term" value="F:peptidyl-prolyl cis-trans isomerase activity"/>
    <property type="evidence" value="ECO:0007669"/>
    <property type="project" value="UniProtKB-KW"/>
</dbReference>
<dbReference type="GO" id="GO:0005737">
    <property type="term" value="C:cytoplasm"/>
    <property type="evidence" value="ECO:0007669"/>
    <property type="project" value="UniProtKB-SubCell"/>
</dbReference>
<evidence type="ECO:0000256" key="5">
    <source>
        <dbReference type="ARBA" id="ARBA00023235"/>
    </source>
</evidence>
<keyword evidence="5 6" id="KW-0413">Isomerase</keyword>
<sequence length="344" mass="39179">MTQPTSHGHLHKKILTSKDLEIFKGSETYFQISSFLEELNESVKDKGNRTDCYFSKTTTEINRILQHIEDLVGKHPPEKVGLSRFGNTGFHGFYDELNSISFSLQSPFSVSESAKGELSEYLAYSFGNRTRIDYGSGHELNFLCYLLCLRQLDQICSADNTALVLGIFTKYLSLMRLLQQTYWLEPAGSHGVWGLDDYHFLPFVFGSSQLRGHKYLRPKSIHDPLVIEAYAKEYIYIDCISFINSIKSASLRWHSPMLDDISAAKSWEKVNSGMIKMYRAEVLGKLPVMQHFRFGELLKANENMGIEQEAEHVHGWGDCCGIKVPSAVAAKKAEEPRLRRLPFD</sequence>
<dbReference type="PANTHER" id="PTHR10012:SF5">
    <property type="entry name" value="SERINE_THREONINE-PROTEIN PHOSPHATASE 2A ACTIVATOR 2"/>
    <property type="match status" value="1"/>
</dbReference>
<gene>
    <name evidence="7" type="ORF">NEOLI_001830</name>
</gene>
<dbReference type="GO" id="GO:0008160">
    <property type="term" value="F:protein tyrosine phosphatase activator activity"/>
    <property type="evidence" value="ECO:0007669"/>
    <property type="project" value="TreeGrafter"/>
</dbReference>
<name>A0A1U7LKG1_NEOID</name>
<evidence type="ECO:0000313" key="7">
    <source>
        <dbReference type="EMBL" id="OLL23032.1"/>
    </source>
</evidence>
<dbReference type="EC" id="5.2.1.8" evidence="6"/>
<comment type="caution">
    <text evidence="7">The sequence shown here is derived from an EMBL/GenBank/DDBJ whole genome shotgun (WGS) entry which is preliminary data.</text>
</comment>
<evidence type="ECO:0000256" key="1">
    <source>
        <dbReference type="ARBA" id="ARBA00000971"/>
    </source>
</evidence>
<dbReference type="FunFam" id="1.20.120.1150:FF:000002">
    <property type="entry name" value="Serine/threonine-protein phosphatase 2A activator"/>
    <property type="match status" value="1"/>
</dbReference>
<proteinExistence type="inferred from homology"/>
<dbReference type="Proteomes" id="UP000186594">
    <property type="component" value="Unassembled WGS sequence"/>
</dbReference>
<reference evidence="7 8" key="1">
    <citation type="submission" date="2016-04" db="EMBL/GenBank/DDBJ databases">
        <title>Evolutionary innovation and constraint leading to complex multicellularity in the Ascomycota.</title>
        <authorList>
            <person name="Cisse O."/>
            <person name="Nguyen A."/>
            <person name="Hewitt D.A."/>
            <person name="Jedd G."/>
            <person name="Stajich J.E."/>
        </authorList>
    </citation>
    <scope>NUCLEOTIDE SEQUENCE [LARGE SCALE GENOMIC DNA]</scope>
    <source>
        <strain evidence="7 8">DAH-3</strain>
    </source>
</reference>
<accession>A0A1U7LKG1</accession>
<organism evidence="7 8">
    <name type="scientific">Neolecta irregularis (strain DAH-3)</name>
    <dbReference type="NCBI Taxonomy" id="1198029"/>
    <lineage>
        <taxon>Eukaryota</taxon>
        <taxon>Fungi</taxon>
        <taxon>Dikarya</taxon>
        <taxon>Ascomycota</taxon>
        <taxon>Taphrinomycotina</taxon>
        <taxon>Neolectales</taxon>
        <taxon>Neolectaceae</taxon>
        <taxon>Neolecta</taxon>
    </lineage>
</organism>
<comment type="subcellular location">
    <subcellularLocation>
        <location evidence="2 6">Cytoplasm</location>
    </subcellularLocation>
</comment>
<dbReference type="PIRSF" id="PIRSF016325">
    <property type="entry name" value="Phstyr_phstse_ac"/>
    <property type="match status" value="1"/>
</dbReference>
<comment type="function">
    <text evidence="6">PPIases accelerate the folding of proteins. It catalyzes the cis-trans isomerization of proline imidic peptide bonds in oligopeptides.</text>
</comment>
<keyword evidence="8" id="KW-1185">Reference proteome</keyword>
<keyword evidence="3 6" id="KW-0963">Cytoplasm</keyword>
<protein>
    <recommendedName>
        <fullName evidence="6">Serine/threonine-protein phosphatase 2A activator</fullName>
        <ecNumber evidence="6">5.2.1.8</ecNumber>
    </recommendedName>
    <alternativeName>
        <fullName evidence="6">Phosphotyrosyl phosphatase activator</fullName>
    </alternativeName>
</protein>
<dbReference type="GO" id="GO:0007052">
    <property type="term" value="P:mitotic spindle organization"/>
    <property type="evidence" value="ECO:0007669"/>
    <property type="project" value="TreeGrafter"/>
</dbReference>
<dbReference type="GO" id="GO:0005634">
    <property type="term" value="C:nucleus"/>
    <property type="evidence" value="ECO:0007669"/>
    <property type="project" value="TreeGrafter"/>
</dbReference>
<comment type="similarity">
    <text evidence="6">Belongs to the PTPA-type PPIase family.</text>
</comment>
<dbReference type="EMBL" id="LXFE01002362">
    <property type="protein sequence ID" value="OLL23032.1"/>
    <property type="molecule type" value="Genomic_DNA"/>
</dbReference>
<evidence type="ECO:0000256" key="6">
    <source>
        <dbReference type="RuleBase" id="RU361210"/>
    </source>
</evidence>